<feature type="domain" description="Centromere protein H C-terminal" evidence="9">
    <location>
        <begin position="28"/>
        <end position="234"/>
    </location>
</feature>
<dbReference type="PANTHER" id="PTHR48122">
    <property type="entry name" value="CENTROMERE PROTEIN H"/>
    <property type="match status" value="1"/>
</dbReference>
<dbReference type="InterPro" id="IPR040034">
    <property type="entry name" value="CENP-H"/>
</dbReference>
<gene>
    <name evidence="10" type="ORF">SBRCBS47491_002927</name>
</gene>
<evidence type="ECO:0000256" key="7">
    <source>
        <dbReference type="ARBA" id="ARBA00025735"/>
    </source>
</evidence>
<evidence type="ECO:0000259" key="9">
    <source>
        <dbReference type="Pfam" id="PF05837"/>
    </source>
</evidence>
<comment type="similarity">
    <text evidence="7">Belongs to the CENP-H/MCM16 family.</text>
</comment>
<keyword evidence="3" id="KW-0158">Chromosome</keyword>
<evidence type="ECO:0000256" key="1">
    <source>
        <dbReference type="ARBA" id="ARBA00004123"/>
    </source>
</evidence>
<sequence>MAEPRDTPMRDAPEEEAPVVLELSDDEARVLALYDQLRSIRLEIALLKARESFTGAPSSSPDDIAALQKQLLEARAAYVLRNEVVDSVLTVNPVLKAVHGATQASPIERDLLPAVEQRDAASKNVAREASTRRDLRDESVAASAECRQLEKQNVELAAQVRALADAVAATNGTSTADSPDDAAALEERKQLEAEVKTSRQRWKLIKGAASAIVVGSGVDWSRDKALCDIVLDPE</sequence>
<evidence type="ECO:0000256" key="8">
    <source>
        <dbReference type="SAM" id="Coils"/>
    </source>
</evidence>
<evidence type="ECO:0000256" key="3">
    <source>
        <dbReference type="ARBA" id="ARBA00022454"/>
    </source>
</evidence>
<evidence type="ECO:0000313" key="10">
    <source>
        <dbReference type="EMBL" id="CAK7216731.1"/>
    </source>
</evidence>
<dbReference type="Pfam" id="PF05837">
    <property type="entry name" value="CENP-H"/>
    <property type="match status" value="1"/>
</dbReference>
<feature type="coiled-coil region" evidence="8">
    <location>
        <begin position="132"/>
        <end position="201"/>
    </location>
</feature>
<evidence type="ECO:0000256" key="5">
    <source>
        <dbReference type="ARBA" id="ARBA00023242"/>
    </source>
</evidence>
<reference evidence="10 11" key="1">
    <citation type="submission" date="2024-01" db="EMBL/GenBank/DDBJ databases">
        <authorList>
            <person name="Allen C."/>
            <person name="Tagirdzhanova G."/>
        </authorList>
    </citation>
    <scope>NUCLEOTIDE SEQUENCE [LARGE SCALE GENOMIC DNA]</scope>
</reference>
<comment type="caution">
    <text evidence="10">The sequence shown here is derived from an EMBL/GenBank/DDBJ whole genome shotgun (WGS) entry which is preliminary data.</text>
</comment>
<dbReference type="EMBL" id="CAWUHC010000018">
    <property type="protein sequence ID" value="CAK7216731.1"/>
    <property type="molecule type" value="Genomic_DNA"/>
</dbReference>
<comment type="subcellular location">
    <subcellularLocation>
        <location evidence="2">Chromosome</location>
        <location evidence="2">Centromere</location>
        <location evidence="2">Kinetochore</location>
    </subcellularLocation>
    <subcellularLocation>
        <location evidence="1">Nucleus</location>
    </subcellularLocation>
</comment>
<proteinExistence type="inferred from homology"/>
<dbReference type="PANTHER" id="PTHR48122:SF1">
    <property type="entry name" value="CENTROMERE PROTEIN H"/>
    <property type="match status" value="1"/>
</dbReference>
<keyword evidence="8" id="KW-0175">Coiled coil</keyword>
<evidence type="ECO:0000256" key="4">
    <source>
        <dbReference type="ARBA" id="ARBA00022838"/>
    </source>
</evidence>
<accession>A0ABP0BB22</accession>
<dbReference type="Proteomes" id="UP001642406">
    <property type="component" value="Unassembled WGS sequence"/>
</dbReference>
<evidence type="ECO:0000313" key="11">
    <source>
        <dbReference type="Proteomes" id="UP001642406"/>
    </source>
</evidence>
<keyword evidence="6" id="KW-0137">Centromere</keyword>
<evidence type="ECO:0000256" key="2">
    <source>
        <dbReference type="ARBA" id="ARBA00004629"/>
    </source>
</evidence>
<keyword evidence="5" id="KW-0539">Nucleus</keyword>
<protein>
    <recommendedName>
        <fullName evidence="9">Centromere protein H C-terminal domain-containing protein</fullName>
    </recommendedName>
</protein>
<evidence type="ECO:0000256" key="6">
    <source>
        <dbReference type="ARBA" id="ARBA00023328"/>
    </source>
</evidence>
<name>A0ABP0BB22_9PEZI</name>
<dbReference type="InterPro" id="IPR008426">
    <property type="entry name" value="CENP-H_C"/>
</dbReference>
<keyword evidence="4" id="KW-0995">Kinetochore</keyword>
<organism evidence="10 11">
    <name type="scientific">Sporothrix bragantina</name>
    <dbReference type="NCBI Taxonomy" id="671064"/>
    <lineage>
        <taxon>Eukaryota</taxon>
        <taxon>Fungi</taxon>
        <taxon>Dikarya</taxon>
        <taxon>Ascomycota</taxon>
        <taxon>Pezizomycotina</taxon>
        <taxon>Sordariomycetes</taxon>
        <taxon>Sordariomycetidae</taxon>
        <taxon>Ophiostomatales</taxon>
        <taxon>Ophiostomataceae</taxon>
        <taxon>Sporothrix</taxon>
    </lineage>
</organism>
<keyword evidence="11" id="KW-1185">Reference proteome</keyword>